<dbReference type="OrthoDB" id="75724at2759"/>
<protein>
    <recommendedName>
        <fullName evidence="2">CRAL-TRIO domain-containing protein</fullName>
    </recommendedName>
</protein>
<name>A0A9D4V8Q7_ADICA</name>
<comment type="caution">
    <text evidence="3">The sequence shown here is derived from an EMBL/GenBank/DDBJ whole genome shotgun (WGS) entry which is preliminary data.</text>
</comment>
<evidence type="ECO:0000256" key="1">
    <source>
        <dbReference type="SAM" id="MobiDB-lite"/>
    </source>
</evidence>
<proteinExistence type="predicted"/>
<evidence type="ECO:0000259" key="2">
    <source>
        <dbReference type="Pfam" id="PF00650"/>
    </source>
</evidence>
<dbReference type="InterPro" id="IPR036865">
    <property type="entry name" value="CRAL-TRIO_dom_sf"/>
</dbReference>
<dbReference type="AlphaFoldDB" id="A0A9D4V8Q7"/>
<dbReference type="GO" id="GO:0008289">
    <property type="term" value="F:lipid binding"/>
    <property type="evidence" value="ECO:0007669"/>
    <property type="project" value="InterPro"/>
</dbReference>
<organism evidence="3 4">
    <name type="scientific">Adiantum capillus-veneris</name>
    <name type="common">Maidenhair fern</name>
    <dbReference type="NCBI Taxonomy" id="13818"/>
    <lineage>
        <taxon>Eukaryota</taxon>
        <taxon>Viridiplantae</taxon>
        <taxon>Streptophyta</taxon>
        <taxon>Embryophyta</taxon>
        <taxon>Tracheophyta</taxon>
        <taxon>Polypodiopsida</taxon>
        <taxon>Polypodiidae</taxon>
        <taxon>Polypodiales</taxon>
        <taxon>Pteridineae</taxon>
        <taxon>Pteridaceae</taxon>
        <taxon>Vittarioideae</taxon>
        <taxon>Adiantum</taxon>
    </lineage>
</organism>
<feature type="compositionally biased region" description="Basic and acidic residues" evidence="1">
    <location>
        <begin position="31"/>
        <end position="49"/>
    </location>
</feature>
<dbReference type="CDD" id="cd00170">
    <property type="entry name" value="SEC14"/>
    <property type="match status" value="1"/>
</dbReference>
<dbReference type="SUPFAM" id="SSF52087">
    <property type="entry name" value="CRAL/TRIO domain"/>
    <property type="match status" value="1"/>
</dbReference>
<evidence type="ECO:0000313" key="3">
    <source>
        <dbReference type="EMBL" id="KAI5081945.1"/>
    </source>
</evidence>
<dbReference type="InterPro" id="IPR044834">
    <property type="entry name" value="PATL"/>
</dbReference>
<accession>A0A9D4V8Q7</accession>
<feature type="domain" description="CRAL-TRIO" evidence="2">
    <location>
        <begin position="58"/>
        <end position="115"/>
    </location>
</feature>
<reference evidence="3" key="1">
    <citation type="submission" date="2021-01" db="EMBL/GenBank/DDBJ databases">
        <title>Adiantum capillus-veneris genome.</title>
        <authorList>
            <person name="Fang Y."/>
            <person name="Liao Q."/>
        </authorList>
    </citation>
    <scope>NUCLEOTIDE SEQUENCE</scope>
    <source>
        <strain evidence="3">H3</strain>
        <tissue evidence="3">Leaf</tissue>
    </source>
</reference>
<gene>
    <name evidence="3" type="ORF">GOP47_0001688</name>
</gene>
<dbReference type="Pfam" id="PF00650">
    <property type="entry name" value="CRAL_TRIO"/>
    <property type="match status" value="1"/>
</dbReference>
<dbReference type="InterPro" id="IPR001251">
    <property type="entry name" value="CRAL-TRIO_dom"/>
</dbReference>
<sequence>MEEQKIEKKQEEIPKVVEDVKEEVVAAAAAEGKEEAKKPINEEEAKKVEEEAETEEKAPPSGVHSFIQVIDLQNSPGLLKGAQAMKKFVSLLQDNYPELAAKQIVLNMPWWYYPALYRVFKMEPKVVWAGPGKSTETLFK</sequence>
<dbReference type="Gene3D" id="3.40.525.10">
    <property type="entry name" value="CRAL-TRIO lipid binding domain"/>
    <property type="match status" value="1"/>
</dbReference>
<dbReference type="EMBL" id="JABFUD020000003">
    <property type="protein sequence ID" value="KAI5081945.1"/>
    <property type="molecule type" value="Genomic_DNA"/>
</dbReference>
<dbReference type="Proteomes" id="UP000886520">
    <property type="component" value="Chromosome 2"/>
</dbReference>
<keyword evidence="4" id="KW-1185">Reference proteome</keyword>
<dbReference type="PANTHER" id="PTHR45932">
    <property type="entry name" value="PATELLIN-1"/>
    <property type="match status" value="1"/>
</dbReference>
<evidence type="ECO:0000313" key="4">
    <source>
        <dbReference type="Proteomes" id="UP000886520"/>
    </source>
</evidence>
<dbReference type="PANTHER" id="PTHR45932:SF17">
    <property type="entry name" value="CELLULAR RETINALDEHYDE-BINDING_TRIPLE FUNCTION DOMAIN-CONTAINING PROTEIN"/>
    <property type="match status" value="1"/>
</dbReference>
<feature type="region of interest" description="Disordered" evidence="1">
    <location>
        <begin position="30"/>
        <end position="62"/>
    </location>
</feature>